<comment type="caution">
    <text evidence="1">The sequence shown here is derived from an EMBL/GenBank/DDBJ whole genome shotgun (WGS) entry which is preliminary data.</text>
</comment>
<evidence type="ECO:0000313" key="2">
    <source>
        <dbReference type="Proteomes" id="UP000182743"/>
    </source>
</evidence>
<reference evidence="1 2" key="1">
    <citation type="submission" date="2016-08" db="EMBL/GenBank/DDBJ databases">
        <title>Genome-based comparison of Moorella thermoacetic strains.</title>
        <authorList>
            <person name="Poehlein A."/>
            <person name="Bengelsdorf F.R."/>
            <person name="Esser C."/>
            <person name="Duerre P."/>
            <person name="Daniel R."/>
        </authorList>
    </citation>
    <scope>NUCLEOTIDE SEQUENCE [LARGE SCALE GENOMIC DNA]</scope>
    <source>
        <strain evidence="1 2">DSM 11768</strain>
    </source>
</reference>
<dbReference type="Proteomes" id="UP000182743">
    <property type="component" value="Unassembled WGS sequence"/>
</dbReference>
<gene>
    <name evidence="1" type="ORF">MOOR_28370</name>
</gene>
<accession>A0A1J5JDG1</accession>
<dbReference type="AlphaFoldDB" id="A0A1J5JDG1"/>
<proteinExistence type="predicted"/>
<evidence type="ECO:0000313" key="1">
    <source>
        <dbReference type="EMBL" id="OIQ07558.1"/>
    </source>
</evidence>
<protein>
    <submittedName>
        <fullName evidence="1">Uncharacterized protein</fullName>
    </submittedName>
</protein>
<organism evidence="1 2">
    <name type="scientific">Neomoorella thermoacetica</name>
    <name type="common">Clostridium thermoaceticum</name>
    <dbReference type="NCBI Taxonomy" id="1525"/>
    <lineage>
        <taxon>Bacteria</taxon>
        <taxon>Bacillati</taxon>
        <taxon>Bacillota</taxon>
        <taxon>Clostridia</taxon>
        <taxon>Neomoorellales</taxon>
        <taxon>Neomoorellaceae</taxon>
        <taxon>Neomoorella</taxon>
    </lineage>
</organism>
<name>A0A1J5JDG1_NEOTH</name>
<dbReference type="EMBL" id="MIHH01000064">
    <property type="protein sequence ID" value="OIQ07558.1"/>
    <property type="molecule type" value="Genomic_DNA"/>
</dbReference>
<sequence>MAVMAMILSATGLSQGKSGVMLYVGMGKVKMRPRASPSIITSQKAIFSQSISCWKSP</sequence>